<keyword evidence="4 6" id="KW-0694">RNA-binding</keyword>
<accession>A0AAW1LKQ1</accession>
<dbReference type="FunFam" id="3.30.70.330:FF:000275">
    <property type="entry name" value="oligouridylate-binding protein 1B-like isoform X2"/>
    <property type="match status" value="1"/>
</dbReference>
<dbReference type="GO" id="GO:0005634">
    <property type="term" value="C:nucleus"/>
    <property type="evidence" value="ECO:0007669"/>
    <property type="project" value="UniProtKB-SubCell"/>
</dbReference>
<dbReference type="AlphaFoldDB" id="A0AAW1LKQ1"/>
<dbReference type="InterPro" id="IPR050825">
    <property type="entry name" value="RBM42_RBP45_47-like"/>
</dbReference>
<dbReference type="InterPro" id="IPR035979">
    <property type="entry name" value="RBD_domain_sf"/>
</dbReference>
<evidence type="ECO:0000256" key="7">
    <source>
        <dbReference type="SAM" id="MobiDB-lite"/>
    </source>
</evidence>
<comment type="caution">
    <text evidence="9">The sequence shown here is derived from an EMBL/GenBank/DDBJ whole genome shotgun (WGS) entry which is preliminary data.</text>
</comment>
<dbReference type="FunFam" id="3.30.70.330:FF:000256">
    <property type="entry name" value="oligouridylate-binding protein 1-like isoform X2"/>
    <property type="match status" value="1"/>
</dbReference>
<dbReference type="CDD" id="cd12614">
    <property type="entry name" value="RRM1_PUB1"/>
    <property type="match status" value="1"/>
</dbReference>
<evidence type="ECO:0000256" key="4">
    <source>
        <dbReference type="ARBA" id="ARBA00022884"/>
    </source>
</evidence>
<evidence type="ECO:0000256" key="3">
    <source>
        <dbReference type="ARBA" id="ARBA00022737"/>
    </source>
</evidence>
<dbReference type="Gene3D" id="3.30.70.330">
    <property type="match status" value="3"/>
</dbReference>
<evidence type="ECO:0000256" key="1">
    <source>
        <dbReference type="ARBA" id="ARBA00004123"/>
    </source>
</evidence>
<dbReference type="PROSITE" id="PS50102">
    <property type="entry name" value="RRM"/>
    <property type="match status" value="3"/>
</dbReference>
<feature type="compositionally biased region" description="Polar residues" evidence="7">
    <location>
        <begin position="219"/>
        <end position="231"/>
    </location>
</feature>
<gene>
    <name evidence="9" type="ORF">RND81_04G139600</name>
</gene>
<keyword evidence="5" id="KW-0539">Nucleus</keyword>
<keyword evidence="2" id="KW-0507">mRNA processing</keyword>
<evidence type="ECO:0000259" key="8">
    <source>
        <dbReference type="PROSITE" id="PS50102"/>
    </source>
</evidence>
<evidence type="ECO:0000256" key="5">
    <source>
        <dbReference type="ARBA" id="ARBA00023242"/>
    </source>
</evidence>
<dbReference type="InterPro" id="IPR000504">
    <property type="entry name" value="RRM_dom"/>
</dbReference>
<dbReference type="GO" id="GO:0006397">
    <property type="term" value="P:mRNA processing"/>
    <property type="evidence" value="ECO:0007669"/>
    <property type="project" value="UniProtKB-KW"/>
</dbReference>
<keyword evidence="10" id="KW-1185">Reference proteome</keyword>
<evidence type="ECO:0000256" key="6">
    <source>
        <dbReference type="PROSITE-ProRule" id="PRU00176"/>
    </source>
</evidence>
<protein>
    <recommendedName>
        <fullName evidence="8">RRM domain-containing protein</fullName>
    </recommendedName>
</protein>
<dbReference type="FunFam" id="3.30.70.330:FF:000191">
    <property type="entry name" value="Oligouridylate-binding protein 1C"/>
    <property type="match status" value="1"/>
</dbReference>
<evidence type="ECO:0000313" key="10">
    <source>
        <dbReference type="Proteomes" id="UP001443914"/>
    </source>
</evidence>
<evidence type="ECO:0000313" key="9">
    <source>
        <dbReference type="EMBL" id="KAK9734437.1"/>
    </source>
</evidence>
<comment type="subcellular location">
    <subcellularLocation>
        <location evidence="1">Nucleus</location>
    </subcellularLocation>
</comment>
<keyword evidence="3" id="KW-0677">Repeat</keyword>
<feature type="compositionally biased region" description="Polar residues" evidence="7">
    <location>
        <begin position="250"/>
        <end position="259"/>
    </location>
</feature>
<dbReference type="SMART" id="SM00360">
    <property type="entry name" value="RRM"/>
    <property type="match status" value="3"/>
</dbReference>
<reference evidence="9" key="1">
    <citation type="submission" date="2024-03" db="EMBL/GenBank/DDBJ databases">
        <title>WGS assembly of Saponaria officinalis var. Norfolk2.</title>
        <authorList>
            <person name="Jenkins J."/>
            <person name="Shu S."/>
            <person name="Grimwood J."/>
            <person name="Barry K."/>
            <person name="Goodstein D."/>
            <person name="Schmutz J."/>
            <person name="Leebens-Mack J."/>
            <person name="Osbourn A."/>
        </authorList>
    </citation>
    <scope>NUCLEOTIDE SEQUENCE [LARGE SCALE GENOMIC DNA]</scope>
    <source>
        <strain evidence="9">JIC</strain>
    </source>
</reference>
<dbReference type="GO" id="GO:0003729">
    <property type="term" value="F:mRNA binding"/>
    <property type="evidence" value="ECO:0007669"/>
    <property type="project" value="InterPro"/>
</dbReference>
<dbReference type="Pfam" id="PF00076">
    <property type="entry name" value="RRM_1"/>
    <property type="match status" value="3"/>
</dbReference>
<dbReference type="PANTHER" id="PTHR47640">
    <property type="entry name" value="TRNA SELENOCYSTEINE 1-ASSOCIATED PROTEIN 1-RELATED-RELATED"/>
    <property type="match status" value="1"/>
</dbReference>
<feature type="region of interest" description="Disordered" evidence="7">
    <location>
        <begin position="218"/>
        <end position="259"/>
    </location>
</feature>
<dbReference type="PANTHER" id="PTHR47640:SF72">
    <property type="entry name" value="OLIGOURIDYLATE-BINDING PROTEIN 1B"/>
    <property type="match status" value="1"/>
</dbReference>
<evidence type="ECO:0000256" key="2">
    <source>
        <dbReference type="ARBA" id="ARBA00022664"/>
    </source>
</evidence>
<organism evidence="9 10">
    <name type="scientific">Saponaria officinalis</name>
    <name type="common">Common soapwort</name>
    <name type="synonym">Lychnis saponaria</name>
    <dbReference type="NCBI Taxonomy" id="3572"/>
    <lineage>
        <taxon>Eukaryota</taxon>
        <taxon>Viridiplantae</taxon>
        <taxon>Streptophyta</taxon>
        <taxon>Embryophyta</taxon>
        <taxon>Tracheophyta</taxon>
        <taxon>Spermatophyta</taxon>
        <taxon>Magnoliopsida</taxon>
        <taxon>eudicotyledons</taxon>
        <taxon>Gunneridae</taxon>
        <taxon>Pentapetalae</taxon>
        <taxon>Caryophyllales</taxon>
        <taxon>Caryophyllaceae</taxon>
        <taxon>Caryophylleae</taxon>
        <taxon>Saponaria</taxon>
    </lineage>
</organism>
<sequence>MHNQRMNQQQQQQALMQQALLQQQSLYHPGLLAAPQVEPYLSGNLPPGVDPSTCRSVYVGNVHPQVTEVLLQEVFASSGPIEGCKLIRKEKSSYGFVHYYDRRFASMAILSLNGRHLFGQPIKVNWAYTSSQREDTSNHFNVFVGDLSPEVTDAMLFACFSVYPSCSDGKVMWDLKTGRSRGFGFVSFRNQQDAQSAINDLTGKWLGSRQIRCNWATKGATSGEDNQSTEAKSVVELANGSSEDGKETTNSEAPENNPQYTTVYVGNLAPETTQLDLHRHFYQLGAGGIEEVRVQRDKGFGFVRYSTHAEAALAIQFGNNPQNPLLGKQIKCSWGSKPTPAGTTSNPLPPPAAAPLGLDLFSYERQLAMSKMGGMHGLVHAPGPHPLNKANMGANQAIYDTGYQNLAAAQQMMYYQ</sequence>
<dbReference type="Proteomes" id="UP001443914">
    <property type="component" value="Unassembled WGS sequence"/>
</dbReference>
<dbReference type="InterPro" id="IPR012677">
    <property type="entry name" value="Nucleotide-bd_a/b_plait_sf"/>
</dbReference>
<dbReference type="CDD" id="cd12619">
    <property type="entry name" value="RRM2_PUB1"/>
    <property type="match status" value="1"/>
</dbReference>
<feature type="domain" description="RRM" evidence="8">
    <location>
        <begin position="140"/>
        <end position="218"/>
    </location>
</feature>
<proteinExistence type="predicted"/>
<feature type="domain" description="RRM" evidence="8">
    <location>
        <begin position="261"/>
        <end position="337"/>
    </location>
</feature>
<dbReference type="EMBL" id="JBDFQZ010000004">
    <property type="protein sequence ID" value="KAK9734437.1"/>
    <property type="molecule type" value="Genomic_DNA"/>
</dbReference>
<dbReference type="GO" id="GO:0005829">
    <property type="term" value="C:cytosol"/>
    <property type="evidence" value="ECO:0007669"/>
    <property type="project" value="TreeGrafter"/>
</dbReference>
<name>A0AAW1LKQ1_SAPOF</name>
<dbReference type="SUPFAM" id="SSF54928">
    <property type="entry name" value="RNA-binding domain, RBD"/>
    <property type="match status" value="3"/>
</dbReference>
<feature type="domain" description="RRM" evidence="8">
    <location>
        <begin position="55"/>
        <end position="129"/>
    </location>
</feature>